<name>A0A511JEZ9_9CELL</name>
<dbReference type="RefSeq" id="WP_146844213.1">
    <property type="nucleotide sequence ID" value="NZ_BJWH01000001.1"/>
</dbReference>
<evidence type="ECO:0000313" key="4">
    <source>
        <dbReference type="Proteomes" id="UP000321049"/>
    </source>
</evidence>
<feature type="transmembrane region" description="Helical" evidence="2">
    <location>
        <begin position="188"/>
        <end position="208"/>
    </location>
</feature>
<feature type="region of interest" description="Disordered" evidence="1">
    <location>
        <begin position="78"/>
        <end position="113"/>
    </location>
</feature>
<dbReference type="EMBL" id="BJWH01000001">
    <property type="protein sequence ID" value="GEL96588.1"/>
    <property type="molecule type" value="Genomic_DNA"/>
</dbReference>
<keyword evidence="2" id="KW-0812">Transmembrane</keyword>
<keyword evidence="4" id="KW-1185">Reference proteome</keyword>
<keyword evidence="2" id="KW-1133">Transmembrane helix</keyword>
<sequence length="213" mass="22055">MSTEKTPRDADETLALPVTNPEPTTDTSTDDDTTVIAADDTAVLPTDADTTVIAADDTAVLPTNAEPTAPHVEDTAVLATEESEPRVDETRALPAADESRPYPSTSAWSTPEEPAAYTSPIGALYTPTDRVAPDPVTDPAPVVEPAPADPPRRRLRVGTVVWGLVIAAIGVGLLAWAAGFAIDLQLAMIVLLAVAGTSLLVGSIVSGARAARR</sequence>
<feature type="transmembrane region" description="Helical" evidence="2">
    <location>
        <begin position="160"/>
        <end position="182"/>
    </location>
</feature>
<organism evidence="3 4">
    <name type="scientific">Cellulomonas terrae</name>
    <dbReference type="NCBI Taxonomy" id="311234"/>
    <lineage>
        <taxon>Bacteria</taxon>
        <taxon>Bacillati</taxon>
        <taxon>Actinomycetota</taxon>
        <taxon>Actinomycetes</taxon>
        <taxon>Micrococcales</taxon>
        <taxon>Cellulomonadaceae</taxon>
        <taxon>Cellulomonas</taxon>
    </lineage>
</organism>
<dbReference type="Proteomes" id="UP000321049">
    <property type="component" value="Unassembled WGS sequence"/>
</dbReference>
<keyword evidence="2" id="KW-0472">Membrane</keyword>
<proteinExistence type="predicted"/>
<dbReference type="OrthoDB" id="4829987at2"/>
<dbReference type="AlphaFoldDB" id="A0A511JEZ9"/>
<accession>A0A511JEZ9</accession>
<evidence type="ECO:0000313" key="3">
    <source>
        <dbReference type="EMBL" id="GEL96588.1"/>
    </source>
</evidence>
<evidence type="ECO:0000256" key="1">
    <source>
        <dbReference type="SAM" id="MobiDB-lite"/>
    </source>
</evidence>
<protein>
    <submittedName>
        <fullName evidence="3">Uncharacterized protein</fullName>
    </submittedName>
</protein>
<comment type="caution">
    <text evidence="3">The sequence shown here is derived from an EMBL/GenBank/DDBJ whole genome shotgun (WGS) entry which is preliminary data.</text>
</comment>
<gene>
    <name evidence="3" type="ORF">CTE05_01350</name>
</gene>
<reference evidence="3 4" key="1">
    <citation type="submission" date="2019-07" db="EMBL/GenBank/DDBJ databases">
        <title>Whole genome shotgun sequence of Cellulomonas terrae NBRC 100819.</title>
        <authorList>
            <person name="Hosoyama A."/>
            <person name="Uohara A."/>
            <person name="Ohji S."/>
            <person name="Ichikawa N."/>
        </authorList>
    </citation>
    <scope>NUCLEOTIDE SEQUENCE [LARGE SCALE GENOMIC DNA]</scope>
    <source>
        <strain evidence="3 4">NBRC 100819</strain>
    </source>
</reference>
<feature type="region of interest" description="Disordered" evidence="1">
    <location>
        <begin position="1"/>
        <end position="33"/>
    </location>
</feature>
<evidence type="ECO:0000256" key="2">
    <source>
        <dbReference type="SAM" id="Phobius"/>
    </source>
</evidence>
<feature type="compositionally biased region" description="Basic and acidic residues" evidence="1">
    <location>
        <begin position="1"/>
        <end position="11"/>
    </location>
</feature>